<protein>
    <submittedName>
        <fullName evidence="1">Uncharacterized protein</fullName>
    </submittedName>
</protein>
<dbReference type="AlphaFoldDB" id="A0A6A7VQ22"/>
<proteinExistence type="predicted"/>
<sequence>MNTKQQIAQQCANLAIAKFLKELFTPPYVISESTFDETKESAVECAKQNVEAASLTGREKEVAKESVELFANDVARKFKVAMKQSGKIV</sequence>
<evidence type="ECO:0000313" key="2">
    <source>
        <dbReference type="Proteomes" id="UP000358159"/>
    </source>
</evidence>
<dbReference type="EMBL" id="VZAZ01000072">
    <property type="protein sequence ID" value="MQO56849.1"/>
    <property type="molecule type" value="Genomic_DNA"/>
</dbReference>
<dbReference type="RefSeq" id="WP_153094603.1">
    <property type="nucleotide sequence ID" value="NZ_VZAK01000054.1"/>
</dbReference>
<reference evidence="1 2" key="1">
    <citation type="submission" date="2019-09" db="EMBL/GenBank/DDBJ databases">
        <title>Distinct polysaccharide growth profiles of human intestinal Prevotella copri isolates.</title>
        <authorList>
            <person name="Fehlner-Peach H."/>
            <person name="Magnabosco C."/>
            <person name="Raghavan V."/>
            <person name="Scher J.U."/>
            <person name="Tett A."/>
            <person name="Cox L.M."/>
            <person name="Gottsegen C."/>
            <person name="Watters A."/>
            <person name="Wiltshire- Gordon J.D."/>
            <person name="Segata N."/>
            <person name="Bonneau R."/>
            <person name="Littman D.R."/>
        </authorList>
    </citation>
    <scope>NUCLEOTIDE SEQUENCE [LARGE SCALE GENOMIC DNA]</scope>
    <source>
        <strain evidence="1 2">BVe41219</strain>
    </source>
</reference>
<accession>A0A6A7VQ22</accession>
<organism evidence="1 2">
    <name type="scientific">Segatella copri</name>
    <dbReference type="NCBI Taxonomy" id="165179"/>
    <lineage>
        <taxon>Bacteria</taxon>
        <taxon>Pseudomonadati</taxon>
        <taxon>Bacteroidota</taxon>
        <taxon>Bacteroidia</taxon>
        <taxon>Bacteroidales</taxon>
        <taxon>Prevotellaceae</taxon>
        <taxon>Segatella</taxon>
    </lineage>
</organism>
<gene>
    <name evidence="1" type="ORF">F7D42_14360</name>
</gene>
<dbReference type="Proteomes" id="UP000358159">
    <property type="component" value="Unassembled WGS sequence"/>
</dbReference>
<comment type="caution">
    <text evidence="1">The sequence shown here is derived from an EMBL/GenBank/DDBJ whole genome shotgun (WGS) entry which is preliminary data.</text>
</comment>
<evidence type="ECO:0000313" key="1">
    <source>
        <dbReference type="EMBL" id="MQO56849.1"/>
    </source>
</evidence>
<name>A0A6A7VQ22_9BACT</name>